<dbReference type="PANTHER" id="PTHR12601:SF6">
    <property type="entry name" value="CLUSTERED MITOCHONDRIA PROTEIN HOMOLOG"/>
    <property type="match status" value="1"/>
</dbReference>
<dbReference type="GO" id="GO:0003729">
    <property type="term" value="F:mRNA binding"/>
    <property type="evidence" value="ECO:0007669"/>
    <property type="project" value="TreeGrafter"/>
</dbReference>
<evidence type="ECO:0000256" key="2">
    <source>
        <dbReference type="SAM" id="MobiDB-lite"/>
    </source>
</evidence>
<dbReference type="Pfam" id="PF00169">
    <property type="entry name" value="PH"/>
    <property type="match status" value="1"/>
</dbReference>
<evidence type="ECO:0000313" key="5">
    <source>
        <dbReference type="EMBL" id="RKO98384.1"/>
    </source>
</evidence>
<feature type="region of interest" description="Disordered" evidence="2">
    <location>
        <begin position="1"/>
        <end position="26"/>
    </location>
</feature>
<dbReference type="SMART" id="SM00028">
    <property type="entry name" value="TPR"/>
    <property type="match status" value="4"/>
</dbReference>
<dbReference type="GO" id="GO:0005737">
    <property type="term" value="C:cytoplasm"/>
    <property type="evidence" value="ECO:0007669"/>
    <property type="project" value="TreeGrafter"/>
</dbReference>
<feature type="compositionally biased region" description="Acidic residues" evidence="2">
    <location>
        <begin position="207"/>
        <end position="229"/>
    </location>
</feature>
<feature type="compositionally biased region" description="Low complexity" evidence="2">
    <location>
        <begin position="232"/>
        <end position="248"/>
    </location>
</feature>
<dbReference type="InterPro" id="IPR011993">
    <property type="entry name" value="PH-like_dom_sf"/>
</dbReference>
<dbReference type="CDD" id="cd00821">
    <property type="entry name" value="PH"/>
    <property type="match status" value="1"/>
</dbReference>
<feature type="domain" description="PH" evidence="3">
    <location>
        <begin position="53"/>
        <end position="183"/>
    </location>
</feature>
<dbReference type="InterPro" id="IPR033646">
    <property type="entry name" value="CLU-central"/>
</dbReference>
<dbReference type="Pfam" id="PF12807">
    <property type="entry name" value="eIF3_p135"/>
    <property type="match status" value="1"/>
</dbReference>
<evidence type="ECO:0000259" key="3">
    <source>
        <dbReference type="PROSITE" id="PS50003"/>
    </source>
</evidence>
<evidence type="ECO:0008006" key="7">
    <source>
        <dbReference type="Google" id="ProtNLM"/>
    </source>
</evidence>
<dbReference type="STRING" id="1555241.A0A4P9WY78"/>
<evidence type="ECO:0000313" key="6">
    <source>
        <dbReference type="Proteomes" id="UP000274922"/>
    </source>
</evidence>
<feature type="domain" description="Clu" evidence="4">
    <location>
        <begin position="309"/>
        <end position="553"/>
    </location>
</feature>
<dbReference type="PROSITE" id="PS51823">
    <property type="entry name" value="CLU"/>
    <property type="match status" value="1"/>
</dbReference>
<dbReference type="OrthoDB" id="626167at2759"/>
<protein>
    <recommendedName>
        <fullName evidence="7">PH domain-containing protein</fullName>
    </recommendedName>
</protein>
<dbReference type="SUPFAM" id="SSF50729">
    <property type="entry name" value="PH domain-like"/>
    <property type="match status" value="1"/>
</dbReference>
<dbReference type="CDD" id="cd15466">
    <property type="entry name" value="CLU-central"/>
    <property type="match status" value="1"/>
</dbReference>
<gene>
    <name evidence="5" type="ORF">CXG81DRAFT_28779</name>
</gene>
<dbReference type="InterPro" id="IPR011990">
    <property type="entry name" value="TPR-like_helical_dom_sf"/>
</dbReference>
<name>A0A4P9WY78_9FUNG</name>
<dbReference type="InterPro" id="IPR019734">
    <property type="entry name" value="TPR_rpt"/>
</dbReference>
<reference evidence="6" key="1">
    <citation type="journal article" date="2018" name="Nat. Microbiol.">
        <title>Leveraging single-cell genomics to expand the fungal tree of life.</title>
        <authorList>
            <person name="Ahrendt S.R."/>
            <person name="Quandt C.A."/>
            <person name="Ciobanu D."/>
            <person name="Clum A."/>
            <person name="Salamov A."/>
            <person name="Andreopoulos B."/>
            <person name="Cheng J.F."/>
            <person name="Woyke T."/>
            <person name="Pelin A."/>
            <person name="Henrissat B."/>
            <person name="Reynolds N.K."/>
            <person name="Benny G.L."/>
            <person name="Smith M.E."/>
            <person name="James T.Y."/>
            <person name="Grigoriev I.V."/>
        </authorList>
    </citation>
    <scope>NUCLEOTIDE SEQUENCE [LARGE SCALE GENOMIC DNA]</scope>
    <source>
        <strain evidence="6">ATCC 52028</strain>
    </source>
</reference>
<feature type="region of interest" description="Disordered" evidence="2">
    <location>
        <begin position="126"/>
        <end position="145"/>
    </location>
</feature>
<dbReference type="EMBL" id="ML014459">
    <property type="protein sequence ID" value="RKO98384.1"/>
    <property type="molecule type" value="Genomic_DNA"/>
</dbReference>
<evidence type="ECO:0000256" key="1">
    <source>
        <dbReference type="ARBA" id="ARBA00022490"/>
    </source>
</evidence>
<accession>A0A4P9WY78</accession>
<dbReference type="Pfam" id="PF13236">
    <property type="entry name" value="CLU"/>
    <property type="match status" value="1"/>
</dbReference>
<dbReference type="Pfam" id="PF13424">
    <property type="entry name" value="TPR_12"/>
    <property type="match status" value="1"/>
</dbReference>
<dbReference type="Gene3D" id="1.25.40.10">
    <property type="entry name" value="Tetratricopeptide repeat domain"/>
    <property type="match status" value="1"/>
</dbReference>
<evidence type="ECO:0000259" key="4">
    <source>
        <dbReference type="PROSITE" id="PS51823"/>
    </source>
</evidence>
<sequence length="1337" mass="141248">MLSQRHPAAGPTGAGAGAGAGASPTQRRIDPRHLAAMAQEAAVTAPGGSPAPRLIKQGWVYKKGGSGLFASWKLKFLVLSPTTLQIYNQMDQSRAPRYEIALKHARFFVPQAASDAAASVGAGTATATTAASPTRSLLGPSGTSQKRQACAFGIQTRSKRFDFAAQTRSDREEWITVLQAIMSGELEGLPAPRRRGRGRGRGRAGDDGDGEADDGDHDDDAYSDDDDDDTRSVISTATRRSVSRSPSRGRGDSDGEADGGRGGSGVVDAGVLPPMHALAFCTEPVLTPDELQIMHGHGHAAAGRGRGRRSTITGPTGFAPAALEAGFAAPTGTFWHDVYHAILDRPCVTPDDHMQKDADLVDVMGRFRERAERLTQRWVERFHQMAPRDAAAPWAADGMVLRAVCDYHALAADEAAVQAAIVASDAELRGINAVCRVRDPDGRLLLHPLLRAHVDYRGFRVVALAQTPALGGAGGAFPLVLDAAAGVLDPEAAARVAAVGERLHLAPRAVAVPDGSRHLRGAATAIRVWADRSRHRYYCDRLDRLFPRRMDTTLSVGESGGGPASLPRGFLRPEFLLRYQQPLCADWDAAGDDGWGPGEAAAAAGQVRQAQKCLEQSVLPSFVKKLDAYELRPVDAHDLRADLHKAGINMAYLGQLASLTPLPHVRHLCVIDMIARAAKRILRARLRAAYLHFHAIGATHVEDELRNGAAAVVASVCAASPTAHGERFFADVLAPTVLQQFGYRLEWPLFLRLHRPALLHALEYHCHVAYASLRRAPAPSSPPGAVSWTDALLTAAAPTLTVHSTIPDGVPHAVAAGTDATHALAYAMARHFKSLGPAGKLQPSAGSAVALLRIATHYHRTGRYEEGRVYAQAAMATAPPASPWAGLARAAVLQALGGLEVAPGVPPSPSVVALYDAALTTLRWAHGSDHPALMTLHDRMSDLYAAAEQWPQALALHAQSLQLASTSLGKTHPIMTVYLTHAGVLHAKQGQMEQALACLTEALHVHAAIGGPPEHEAEIHYQFAELLPGYGDLPQAIHHARKAQQLRERAFGQQDPRTVVSYLQTADLVVLPFAQYAGVLTQAMHTAYREAISFYEKVFRFLKVDLSGSSAGGSGGLGSPSRAMTTVGPAAASRRRTGSVCGSPARDRGGAAALVGAGPSASSLEAPPPLCLRPSGLAAFSSTHRTFVGPLRAFPLASAPVPTRASLHRLTRLIVRMKLALVEDVHHRDVIRTLRLAVIGADAGEAAAPAAATTPVAGGAASAGGGGGLGGGHGHVAVPTPSAREVREVIFRLAAVSPSIYMDGLLSRLSEDDPTAADELAIVLMLTERETLGVQPS</sequence>
<dbReference type="PROSITE" id="PS50003">
    <property type="entry name" value="PH_DOMAIN"/>
    <property type="match status" value="1"/>
</dbReference>
<feature type="compositionally biased region" description="Basic residues" evidence="2">
    <location>
        <begin position="192"/>
        <end position="202"/>
    </location>
</feature>
<dbReference type="Gene3D" id="2.30.29.30">
    <property type="entry name" value="Pleckstrin-homology domain (PH domain)/Phosphotyrosine-binding domain (PTB)"/>
    <property type="match status" value="1"/>
</dbReference>
<dbReference type="PANTHER" id="PTHR12601">
    <property type="entry name" value="EUKARYOTIC TRANSLATION INITIATION FACTOR 3 SUBUNIT EIF-3"/>
    <property type="match status" value="1"/>
</dbReference>
<dbReference type="Proteomes" id="UP000274922">
    <property type="component" value="Unassembled WGS sequence"/>
</dbReference>
<dbReference type="GO" id="GO:0048312">
    <property type="term" value="P:intracellular distribution of mitochondria"/>
    <property type="evidence" value="ECO:0007669"/>
    <property type="project" value="TreeGrafter"/>
</dbReference>
<dbReference type="SMART" id="SM00233">
    <property type="entry name" value="PH"/>
    <property type="match status" value="1"/>
</dbReference>
<proteinExistence type="predicted"/>
<organism evidence="5 6">
    <name type="scientific">Caulochytrium protostelioides</name>
    <dbReference type="NCBI Taxonomy" id="1555241"/>
    <lineage>
        <taxon>Eukaryota</taxon>
        <taxon>Fungi</taxon>
        <taxon>Fungi incertae sedis</taxon>
        <taxon>Chytridiomycota</taxon>
        <taxon>Chytridiomycota incertae sedis</taxon>
        <taxon>Chytridiomycetes</taxon>
        <taxon>Caulochytriales</taxon>
        <taxon>Caulochytriaceae</taxon>
        <taxon>Caulochytrium</taxon>
    </lineage>
</organism>
<keyword evidence="6" id="KW-1185">Reference proteome</keyword>
<dbReference type="InterPro" id="IPR001849">
    <property type="entry name" value="PH_domain"/>
</dbReference>
<feature type="region of interest" description="Disordered" evidence="2">
    <location>
        <begin position="188"/>
        <end position="268"/>
    </location>
</feature>
<dbReference type="InterPro" id="IPR027523">
    <property type="entry name" value="CLU_prot"/>
</dbReference>
<dbReference type="InterPro" id="IPR025697">
    <property type="entry name" value="CLU_dom"/>
</dbReference>
<feature type="region of interest" description="Disordered" evidence="2">
    <location>
        <begin position="1111"/>
        <end position="1145"/>
    </location>
</feature>
<dbReference type="SUPFAM" id="SSF48452">
    <property type="entry name" value="TPR-like"/>
    <property type="match status" value="1"/>
</dbReference>
<keyword evidence="1" id="KW-0963">Cytoplasm</keyword>